<dbReference type="PANTHER" id="PTHR23539">
    <property type="entry name" value="MFS TRANSPORTER"/>
    <property type="match status" value="1"/>
</dbReference>
<dbReference type="SUPFAM" id="SSF103473">
    <property type="entry name" value="MFS general substrate transporter"/>
    <property type="match status" value="1"/>
</dbReference>
<sequence>MSDRTPQSAFFDRAKKPPATEKKQSRRAVEVSNFFLADVQTGLGPFLAAYLAAAHWRPDQVGLALTVGGVITVVVQTPAGSFVDRVHAKRALLIAGSLVLAVGAVLLSLSTDQWAVFIAQVLIGSAAPFLAPTLAAITMGLTGPERFDIQFGRNQSFNSAGNVASAGLIAAISRWFGNRAIFLATALFTIPTVVSILMIRSQDIHHTLARGGREQCDEEPQQTESITQVLLSDRVLLAFLVASSCFHLANAAMLPELGEMLNHGSSTTAAPFMSACVLVTQIVIMCSAAFLGRAANRIGRRPLLLLGFGVLPFRAVLYTLTHATVLLVAIQVLDGVANAIFTVVSVLLVADRTRGSGRFNLAQGALATAVGIGAALSNLIGGKLAQECGFNRSFLGLGVIAVIALLLVWAFVPETLSRVQSASASRSQPAR</sequence>
<feature type="transmembrane region" description="Helical" evidence="5">
    <location>
        <begin position="326"/>
        <end position="349"/>
    </location>
</feature>
<feature type="transmembrane region" description="Helical" evidence="5">
    <location>
        <begin position="31"/>
        <end position="54"/>
    </location>
</feature>
<gene>
    <name evidence="7" type="ORF">ACFPT7_12305</name>
</gene>
<feature type="transmembrane region" description="Helical" evidence="5">
    <location>
        <begin position="272"/>
        <end position="291"/>
    </location>
</feature>
<evidence type="ECO:0000259" key="6">
    <source>
        <dbReference type="PROSITE" id="PS50850"/>
    </source>
</evidence>
<dbReference type="InterPro" id="IPR020846">
    <property type="entry name" value="MFS_dom"/>
</dbReference>
<dbReference type="Gene3D" id="1.20.1250.20">
    <property type="entry name" value="MFS general substrate transporter like domains"/>
    <property type="match status" value="2"/>
</dbReference>
<dbReference type="EMBL" id="JBHSPH010000003">
    <property type="protein sequence ID" value="MFC5863079.1"/>
    <property type="molecule type" value="Genomic_DNA"/>
</dbReference>
<name>A0ABW1EGI8_9BACT</name>
<evidence type="ECO:0000256" key="4">
    <source>
        <dbReference type="SAM" id="MobiDB-lite"/>
    </source>
</evidence>
<reference evidence="8" key="1">
    <citation type="journal article" date="2019" name="Int. J. Syst. Evol. Microbiol.">
        <title>The Global Catalogue of Microorganisms (GCM) 10K type strain sequencing project: providing services to taxonomists for standard genome sequencing and annotation.</title>
        <authorList>
            <consortium name="The Broad Institute Genomics Platform"/>
            <consortium name="The Broad Institute Genome Sequencing Center for Infectious Disease"/>
            <person name="Wu L."/>
            <person name="Ma J."/>
        </authorList>
    </citation>
    <scope>NUCLEOTIDE SEQUENCE [LARGE SCALE GENOMIC DNA]</scope>
    <source>
        <strain evidence="8">JCM 4087</strain>
    </source>
</reference>
<evidence type="ECO:0000256" key="5">
    <source>
        <dbReference type="SAM" id="Phobius"/>
    </source>
</evidence>
<feature type="transmembrane region" description="Helical" evidence="5">
    <location>
        <begin position="181"/>
        <end position="199"/>
    </location>
</feature>
<organism evidence="7 8">
    <name type="scientific">Acidicapsa dinghuensis</name>
    <dbReference type="NCBI Taxonomy" id="2218256"/>
    <lineage>
        <taxon>Bacteria</taxon>
        <taxon>Pseudomonadati</taxon>
        <taxon>Acidobacteriota</taxon>
        <taxon>Terriglobia</taxon>
        <taxon>Terriglobales</taxon>
        <taxon>Acidobacteriaceae</taxon>
        <taxon>Acidicapsa</taxon>
    </lineage>
</organism>
<dbReference type="InterPro" id="IPR036259">
    <property type="entry name" value="MFS_trans_sf"/>
</dbReference>
<feature type="transmembrane region" description="Helical" evidence="5">
    <location>
        <begin position="115"/>
        <end position="137"/>
    </location>
</feature>
<evidence type="ECO:0000313" key="7">
    <source>
        <dbReference type="EMBL" id="MFC5863079.1"/>
    </source>
</evidence>
<dbReference type="Proteomes" id="UP001596091">
    <property type="component" value="Unassembled WGS sequence"/>
</dbReference>
<dbReference type="InterPro" id="IPR011701">
    <property type="entry name" value="MFS"/>
</dbReference>
<keyword evidence="1 5" id="KW-0812">Transmembrane</keyword>
<dbReference type="PROSITE" id="PS50850">
    <property type="entry name" value="MFS"/>
    <property type="match status" value="1"/>
</dbReference>
<evidence type="ECO:0000256" key="2">
    <source>
        <dbReference type="ARBA" id="ARBA00022989"/>
    </source>
</evidence>
<feature type="transmembrane region" description="Helical" evidence="5">
    <location>
        <begin position="60"/>
        <end position="79"/>
    </location>
</feature>
<evidence type="ECO:0000256" key="1">
    <source>
        <dbReference type="ARBA" id="ARBA00022692"/>
    </source>
</evidence>
<feature type="transmembrane region" description="Helical" evidence="5">
    <location>
        <begin position="393"/>
        <end position="412"/>
    </location>
</feature>
<feature type="region of interest" description="Disordered" evidence="4">
    <location>
        <begin position="1"/>
        <end position="23"/>
    </location>
</feature>
<dbReference type="RefSeq" id="WP_263339447.1">
    <property type="nucleotide sequence ID" value="NZ_JAGSYH010000005.1"/>
</dbReference>
<keyword evidence="3 5" id="KW-0472">Membrane</keyword>
<dbReference type="PANTHER" id="PTHR23539:SF1">
    <property type="entry name" value="MAJOR FACILITATOR SUPERFAMILY (MFS) PROFILE DOMAIN-CONTAINING PROTEIN"/>
    <property type="match status" value="1"/>
</dbReference>
<feature type="transmembrane region" description="Helical" evidence="5">
    <location>
        <begin position="157"/>
        <end position="175"/>
    </location>
</feature>
<keyword evidence="2 5" id="KW-1133">Transmembrane helix</keyword>
<evidence type="ECO:0000256" key="3">
    <source>
        <dbReference type="ARBA" id="ARBA00023136"/>
    </source>
</evidence>
<feature type="transmembrane region" description="Helical" evidence="5">
    <location>
        <begin position="235"/>
        <end position="252"/>
    </location>
</feature>
<protein>
    <submittedName>
        <fullName evidence="7">MFS transporter</fullName>
    </submittedName>
</protein>
<feature type="transmembrane region" description="Helical" evidence="5">
    <location>
        <begin position="361"/>
        <end position="381"/>
    </location>
</feature>
<comment type="caution">
    <text evidence="7">The sequence shown here is derived from an EMBL/GenBank/DDBJ whole genome shotgun (WGS) entry which is preliminary data.</text>
</comment>
<feature type="transmembrane region" description="Helical" evidence="5">
    <location>
        <begin position="303"/>
        <end position="320"/>
    </location>
</feature>
<feature type="transmembrane region" description="Helical" evidence="5">
    <location>
        <begin position="91"/>
        <end position="109"/>
    </location>
</feature>
<feature type="domain" description="Major facilitator superfamily (MFS) profile" evidence="6">
    <location>
        <begin position="1"/>
        <end position="416"/>
    </location>
</feature>
<keyword evidence="8" id="KW-1185">Reference proteome</keyword>
<feature type="compositionally biased region" description="Basic and acidic residues" evidence="4">
    <location>
        <begin position="12"/>
        <end position="23"/>
    </location>
</feature>
<dbReference type="Pfam" id="PF07690">
    <property type="entry name" value="MFS_1"/>
    <property type="match status" value="1"/>
</dbReference>
<proteinExistence type="predicted"/>
<accession>A0ABW1EGI8</accession>
<evidence type="ECO:0000313" key="8">
    <source>
        <dbReference type="Proteomes" id="UP001596091"/>
    </source>
</evidence>